<name>A0A0P1GZV4_9RHOB</name>
<feature type="transmembrane region" description="Helical" evidence="7">
    <location>
        <begin position="459"/>
        <end position="480"/>
    </location>
</feature>
<proteinExistence type="inferred from homology"/>
<keyword evidence="4 7" id="KW-0812">Transmembrane</keyword>
<dbReference type="GO" id="GO:0022857">
    <property type="term" value="F:transmembrane transporter activity"/>
    <property type="evidence" value="ECO:0007669"/>
    <property type="project" value="UniProtKB-UniRule"/>
</dbReference>
<feature type="transmembrane region" description="Helical" evidence="7">
    <location>
        <begin position="325"/>
        <end position="351"/>
    </location>
</feature>
<dbReference type="EMBL" id="CYSE01000011">
    <property type="protein sequence ID" value="CUH82178.1"/>
    <property type="molecule type" value="Genomic_DNA"/>
</dbReference>
<protein>
    <recommendedName>
        <fullName evidence="7">TRAP transporter large permease protein</fullName>
    </recommendedName>
</protein>
<feature type="transmembrane region" description="Helical" evidence="7">
    <location>
        <begin position="357"/>
        <end position="383"/>
    </location>
</feature>
<accession>A0A0P1GZV4</accession>
<keyword evidence="5 7" id="KW-1133">Transmembrane helix</keyword>
<evidence type="ECO:0000256" key="7">
    <source>
        <dbReference type="RuleBase" id="RU369079"/>
    </source>
</evidence>
<evidence type="ECO:0000256" key="4">
    <source>
        <dbReference type="ARBA" id="ARBA00022692"/>
    </source>
</evidence>
<evidence type="ECO:0000313" key="10">
    <source>
        <dbReference type="Proteomes" id="UP000054935"/>
    </source>
</evidence>
<dbReference type="Proteomes" id="UP000054935">
    <property type="component" value="Unassembled WGS sequence"/>
</dbReference>
<feature type="transmembrane region" description="Helical" evidence="7">
    <location>
        <begin position="246"/>
        <end position="264"/>
    </location>
</feature>
<evidence type="ECO:0000256" key="1">
    <source>
        <dbReference type="ARBA" id="ARBA00004429"/>
    </source>
</evidence>
<feature type="domain" description="TRAP C4-dicarboxylate transport system permease DctM subunit" evidence="8">
    <location>
        <begin position="192"/>
        <end position="605"/>
    </location>
</feature>
<feature type="transmembrane region" description="Helical" evidence="7">
    <location>
        <begin position="500"/>
        <end position="530"/>
    </location>
</feature>
<evidence type="ECO:0000256" key="3">
    <source>
        <dbReference type="ARBA" id="ARBA00022519"/>
    </source>
</evidence>
<comment type="caution">
    <text evidence="7">Lacks conserved residue(s) required for the propagation of feature annotation.</text>
</comment>
<keyword evidence="7" id="KW-0813">Transport</keyword>
<sequence length="614" mass="63348">MTQGGSERISAGLSALAVLGMLGGALVIVADVGMRWLGGSAVVALNEVMAHVFAMAVALTLPAGAVGRVNLKVDLLARHFGPGVARGLAVAGSALLAVKYHGQGRETLILRWPLAPSYYVEAVAHGAAALAQTRNAWIDLRRTADSGTRTTPLGFAVLAGFAGVLGAALLWALVDLQGLSGLAQSKPGLFVLMAFGLLWLAVFAQIPLAAVSGLIGLGGTALFIGWKSAGNVMAGDAAEFLTNAQVATLPLFLMMGSFAVAAGISDDIYRLAHALLGRVRGGLAYATVAGCAGFGAVSGSSIATAATFGRIALPQMKARDYDPAFASGTVAAGGTLGALVPPSGAIILFALLTEQSIATLFVAAMVPAVLALLLYFATIFVVVRRSDLRDTQAEPTPLGPALRGAIPVTALFGTVIGGLYGGIFTATESAAVGAVGAFALAALRGRLNRHHFLSVMSETTQTTALIYGLIFGALVFSFFVNMGQAPEMVTRWIGSFDARPIVILGALVGFYLLLGAVMDSFAVMVITVPVVTPLVMSLGYDVYYWGVLMLVVVEIGLITPPFGINLFVLKSLQPEVPLGQVMRGVLPFVLADVVKIALLLAFPALALWLPGTMQ</sequence>
<gene>
    <name evidence="9" type="primary">siaT_9</name>
    <name evidence="9" type="ORF">TRN7648_03846</name>
</gene>
<keyword evidence="2" id="KW-1003">Cell membrane</keyword>
<dbReference type="NCBIfam" id="TIGR00786">
    <property type="entry name" value="dctM"/>
    <property type="match status" value="1"/>
</dbReference>
<feature type="transmembrane region" description="Helical" evidence="7">
    <location>
        <begin position="429"/>
        <end position="447"/>
    </location>
</feature>
<dbReference type="GO" id="GO:0005886">
    <property type="term" value="C:plasma membrane"/>
    <property type="evidence" value="ECO:0007669"/>
    <property type="project" value="UniProtKB-SubCell"/>
</dbReference>
<keyword evidence="3 7" id="KW-0997">Cell inner membrane</keyword>
<feature type="transmembrane region" description="Helical" evidence="7">
    <location>
        <begin position="153"/>
        <end position="176"/>
    </location>
</feature>
<organism evidence="9 10">
    <name type="scientific">Tropicibacter naphthalenivorans</name>
    <dbReference type="NCBI Taxonomy" id="441103"/>
    <lineage>
        <taxon>Bacteria</taxon>
        <taxon>Pseudomonadati</taxon>
        <taxon>Pseudomonadota</taxon>
        <taxon>Alphaproteobacteria</taxon>
        <taxon>Rhodobacterales</taxon>
        <taxon>Roseobacteraceae</taxon>
        <taxon>Tropicibacter</taxon>
    </lineage>
</organism>
<keyword evidence="6 7" id="KW-0472">Membrane</keyword>
<dbReference type="AlphaFoldDB" id="A0A0P1GZV4"/>
<dbReference type="STRING" id="441103.TRN7648_03846"/>
<comment type="function">
    <text evidence="7">Part of the tripartite ATP-independent periplasmic (TRAP) transport system.</text>
</comment>
<comment type="subunit">
    <text evidence="7">The complex comprises the extracytoplasmic solute receptor protein and the two transmembrane proteins.</text>
</comment>
<evidence type="ECO:0000313" key="9">
    <source>
        <dbReference type="EMBL" id="CUH82178.1"/>
    </source>
</evidence>
<feature type="transmembrane region" description="Helical" evidence="7">
    <location>
        <begin position="584"/>
        <end position="609"/>
    </location>
</feature>
<dbReference type="InterPro" id="IPR004681">
    <property type="entry name" value="TRAP_DctM"/>
</dbReference>
<feature type="transmembrane region" description="Helical" evidence="7">
    <location>
        <begin position="284"/>
        <end position="313"/>
    </location>
</feature>
<evidence type="ECO:0000256" key="5">
    <source>
        <dbReference type="ARBA" id="ARBA00022989"/>
    </source>
</evidence>
<feature type="transmembrane region" description="Helical" evidence="7">
    <location>
        <begin position="214"/>
        <end position="234"/>
    </location>
</feature>
<dbReference type="RefSeq" id="WP_058249208.1">
    <property type="nucleotide sequence ID" value="NZ_CYSE01000011.1"/>
</dbReference>
<evidence type="ECO:0000259" key="8">
    <source>
        <dbReference type="Pfam" id="PF06808"/>
    </source>
</evidence>
<dbReference type="OrthoDB" id="9783448at2"/>
<feature type="transmembrane region" description="Helical" evidence="7">
    <location>
        <begin position="12"/>
        <end position="30"/>
    </location>
</feature>
<feature type="transmembrane region" description="Helical" evidence="7">
    <location>
        <begin position="188"/>
        <end position="208"/>
    </location>
</feature>
<dbReference type="PANTHER" id="PTHR33362:SF5">
    <property type="entry name" value="C4-DICARBOXYLATE TRAP TRANSPORTER LARGE PERMEASE PROTEIN DCTM"/>
    <property type="match status" value="1"/>
</dbReference>
<feature type="transmembrane region" description="Helical" evidence="7">
    <location>
        <begin position="50"/>
        <end position="71"/>
    </location>
</feature>
<comment type="subcellular location">
    <subcellularLocation>
        <location evidence="1 7">Cell inner membrane</location>
        <topology evidence="1 7">Multi-pass membrane protein</topology>
    </subcellularLocation>
</comment>
<feature type="transmembrane region" description="Helical" evidence="7">
    <location>
        <begin position="404"/>
        <end position="423"/>
    </location>
</feature>
<feature type="transmembrane region" description="Helical" evidence="7">
    <location>
        <begin position="542"/>
        <end position="564"/>
    </location>
</feature>
<evidence type="ECO:0000256" key="6">
    <source>
        <dbReference type="ARBA" id="ARBA00023136"/>
    </source>
</evidence>
<evidence type="ECO:0000256" key="2">
    <source>
        <dbReference type="ARBA" id="ARBA00022475"/>
    </source>
</evidence>
<reference evidence="9 10" key="1">
    <citation type="submission" date="2015-09" db="EMBL/GenBank/DDBJ databases">
        <authorList>
            <consortium name="Swine Surveillance"/>
        </authorList>
    </citation>
    <scope>NUCLEOTIDE SEQUENCE [LARGE SCALE GENOMIC DNA]</scope>
    <source>
        <strain evidence="9 10">CECT 7648</strain>
    </source>
</reference>
<dbReference type="PANTHER" id="PTHR33362">
    <property type="entry name" value="SIALIC ACID TRAP TRANSPORTER PERMEASE PROTEIN SIAT-RELATED"/>
    <property type="match status" value="1"/>
</dbReference>
<dbReference type="Pfam" id="PF06808">
    <property type="entry name" value="DctM"/>
    <property type="match status" value="1"/>
</dbReference>
<keyword evidence="10" id="KW-1185">Reference proteome</keyword>
<dbReference type="InterPro" id="IPR010656">
    <property type="entry name" value="DctM"/>
</dbReference>
<comment type="similarity">
    <text evidence="7">Belongs to the TRAP transporter large permease family.</text>
</comment>